<name>A0A4U8Z2Y4_METTU</name>
<dbReference type="Proteomes" id="UP000294360">
    <property type="component" value="Chromosome"/>
</dbReference>
<dbReference type="EMBL" id="LR536450">
    <property type="protein sequence ID" value="VFU09723.1"/>
    <property type="molecule type" value="Genomic_DNA"/>
</dbReference>
<sequence>MAFATNERSANAPRLSSAGHGAGCSCCAGMSRKSGAATAAPSAAKSFPAARPWMISH</sequence>
<feature type="region of interest" description="Disordered" evidence="1">
    <location>
        <begin position="1"/>
        <end position="21"/>
    </location>
</feature>
<evidence type="ECO:0000313" key="3">
    <source>
        <dbReference type="Proteomes" id="UP000294360"/>
    </source>
</evidence>
<organism evidence="2 3">
    <name type="scientific">Methylocella tundrae</name>
    <dbReference type="NCBI Taxonomy" id="227605"/>
    <lineage>
        <taxon>Bacteria</taxon>
        <taxon>Pseudomonadati</taxon>
        <taxon>Pseudomonadota</taxon>
        <taxon>Alphaproteobacteria</taxon>
        <taxon>Hyphomicrobiales</taxon>
        <taxon>Beijerinckiaceae</taxon>
        <taxon>Methylocella</taxon>
    </lineage>
</organism>
<evidence type="ECO:0000256" key="1">
    <source>
        <dbReference type="SAM" id="MobiDB-lite"/>
    </source>
</evidence>
<protein>
    <submittedName>
        <fullName evidence="2">Formamidase regulatory protein, FmdB family</fullName>
    </submittedName>
</protein>
<reference evidence="2 3" key="1">
    <citation type="submission" date="2019-03" db="EMBL/GenBank/DDBJ databases">
        <authorList>
            <person name="Kox A.R. M."/>
        </authorList>
    </citation>
    <scope>NUCLEOTIDE SEQUENCE [LARGE SCALE GENOMIC DNA]</scope>
    <source>
        <strain evidence="2">MTUNDRAET4 annotated genome</strain>
    </source>
</reference>
<accession>A0A4U8Z2Y4</accession>
<dbReference type="AlphaFoldDB" id="A0A4U8Z2Y4"/>
<dbReference type="KEGG" id="mtun:MTUNDRAET4_2836"/>
<dbReference type="RefSeq" id="WP_341264490.1">
    <property type="nucleotide sequence ID" value="NZ_CP139089.1"/>
</dbReference>
<gene>
    <name evidence="2" type="ORF">MTUNDRAET4_2836</name>
</gene>
<evidence type="ECO:0000313" key="2">
    <source>
        <dbReference type="EMBL" id="VFU09723.1"/>
    </source>
</evidence>
<proteinExistence type="predicted"/>